<evidence type="ECO:0000256" key="1">
    <source>
        <dbReference type="ARBA" id="ARBA00000548"/>
    </source>
</evidence>
<evidence type="ECO:0000313" key="20">
    <source>
        <dbReference type="EMBL" id="KAJ3476608.1"/>
    </source>
</evidence>
<feature type="binding site" evidence="15">
    <location>
        <position position="178"/>
    </location>
    <ligand>
        <name>Ca(2+)</name>
        <dbReference type="ChEBI" id="CHEBI:29108"/>
        <label>1</label>
    </ligand>
</feature>
<evidence type="ECO:0000256" key="10">
    <source>
        <dbReference type="ARBA" id="ARBA00023180"/>
    </source>
</evidence>
<comment type="caution">
    <text evidence="20">The sequence shown here is derived from an EMBL/GenBank/DDBJ whole genome shotgun (WGS) entry which is preliminary data.</text>
</comment>
<comment type="similarity">
    <text evidence="3">Belongs to the glycosyl hydrolase 13 family.</text>
</comment>
<keyword evidence="10" id="KW-0325">Glycoprotein</keyword>
<dbReference type="InterPro" id="IPR013777">
    <property type="entry name" value="A-amylase-like"/>
</dbReference>
<feature type="binding site" evidence="17">
    <location>
        <position position="220"/>
    </location>
    <ligand>
        <name>substrate</name>
    </ligand>
</feature>
<dbReference type="PIRSF" id="PIRSF001024">
    <property type="entry name" value="Alph-amyl_fung"/>
    <property type="match status" value="1"/>
</dbReference>
<evidence type="ECO:0000256" key="18">
    <source>
        <dbReference type="SAM" id="SignalP"/>
    </source>
</evidence>
<proteinExistence type="inferred from homology"/>
<evidence type="ECO:0000256" key="12">
    <source>
        <dbReference type="ARBA" id="ARBA00023295"/>
    </source>
</evidence>
<keyword evidence="5 15" id="KW-0479">Metal-binding</keyword>
<comment type="cofactor">
    <cofactor evidence="2">
        <name>Ca(2+)</name>
        <dbReference type="ChEBI" id="CHEBI:29108"/>
    </cofactor>
</comment>
<feature type="disulfide bond" evidence="16">
    <location>
        <begin position="46"/>
        <end position="54"/>
    </location>
</feature>
<feature type="binding site" evidence="17">
    <location>
        <position position="137"/>
    </location>
    <ligand>
        <name>substrate</name>
    </ligand>
</feature>
<feature type="binding site" evidence="15">
    <location>
        <position position="246"/>
    </location>
    <ligand>
        <name>Ca(2+)</name>
        <dbReference type="ChEBI" id="CHEBI:29108"/>
        <label>2</label>
    </ligand>
</feature>
<gene>
    <name evidence="20" type="ORF">NLI96_g11038</name>
</gene>
<dbReference type="PANTHER" id="PTHR10357:SF215">
    <property type="entry name" value="ALPHA-AMYLASE 1"/>
    <property type="match status" value="1"/>
</dbReference>
<dbReference type="GO" id="GO:0004556">
    <property type="term" value="F:alpha-amylase activity"/>
    <property type="evidence" value="ECO:0007669"/>
    <property type="project" value="UniProtKB-EC"/>
</dbReference>
<keyword evidence="8 15" id="KW-0106">Calcium</keyword>
<feature type="site" description="Transition state stabilizer" evidence="14">
    <location>
        <position position="314"/>
    </location>
</feature>
<dbReference type="InterPro" id="IPR013780">
    <property type="entry name" value="Glyco_hydro_b"/>
</dbReference>
<keyword evidence="11" id="KW-0119">Carbohydrate metabolism</keyword>
<keyword evidence="9 16" id="KW-1015">Disulfide bond</keyword>
<feature type="domain" description="Glycosyl hydrolase family 13 catalytic" evidence="19">
    <location>
        <begin position="30"/>
        <end position="386"/>
    </location>
</feature>
<keyword evidence="7" id="KW-0378">Hydrolase</keyword>
<evidence type="ECO:0000256" key="17">
    <source>
        <dbReference type="PIRSR" id="PIRSR001024-5"/>
    </source>
</evidence>
<keyword evidence="12" id="KW-0326">Glycosidase</keyword>
<dbReference type="EC" id="3.2.1.1" evidence="4"/>
<feature type="active site" description="Nucleophile" evidence="13">
    <location>
        <position position="222"/>
    </location>
</feature>
<dbReference type="GO" id="GO:0016052">
    <property type="term" value="P:carbohydrate catabolic process"/>
    <property type="evidence" value="ECO:0007669"/>
    <property type="project" value="InterPro"/>
</dbReference>
<evidence type="ECO:0000256" key="6">
    <source>
        <dbReference type="ARBA" id="ARBA00022729"/>
    </source>
</evidence>
<organism evidence="20 21">
    <name type="scientific">Meripilus lineatus</name>
    <dbReference type="NCBI Taxonomy" id="2056292"/>
    <lineage>
        <taxon>Eukaryota</taxon>
        <taxon>Fungi</taxon>
        <taxon>Dikarya</taxon>
        <taxon>Basidiomycota</taxon>
        <taxon>Agaricomycotina</taxon>
        <taxon>Agaricomycetes</taxon>
        <taxon>Polyporales</taxon>
        <taxon>Meripilaceae</taxon>
        <taxon>Meripilus</taxon>
    </lineage>
</organism>
<feature type="active site" description="Proton donor" evidence="13">
    <location>
        <position position="246"/>
    </location>
</feature>
<dbReference type="CDD" id="cd11319">
    <property type="entry name" value="AmyAc_euk_AmyA"/>
    <property type="match status" value="1"/>
</dbReference>
<dbReference type="SUPFAM" id="SSF51011">
    <property type="entry name" value="Glycosyl hydrolase domain"/>
    <property type="match status" value="1"/>
</dbReference>
<feature type="binding site" evidence="15">
    <location>
        <position position="136"/>
    </location>
    <ligand>
        <name>Ca(2+)</name>
        <dbReference type="ChEBI" id="CHEBI:29108"/>
        <label>1</label>
    </ligand>
</feature>
<dbReference type="SUPFAM" id="SSF51445">
    <property type="entry name" value="(Trans)glycosidases"/>
    <property type="match status" value="1"/>
</dbReference>
<comment type="catalytic activity">
    <reaction evidence="1">
        <text>Endohydrolysis of (1-&gt;4)-alpha-D-glucosidic linkages in polysaccharides containing three or more (1-&gt;4)-alpha-linked D-glucose units.</text>
        <dbReference type="EC" id="3.2.1.1"/>
    </reaction>
</comment>
<dbReference type="Pfam" id="PF09260">
    <property type="entry name" value="A_amylase_dom_C"/>
    <property type="match status" value="1"/>
</dbReference>
<evidence type="ECO:0000256" key="9">
    <source>
        <dbReference type="ARBA" id="ARBA00023157"/>
    </source>
</evidence>
<evidence type="ECO:0000313" key="21">
    <source>
        <dbReference type="Proteomes" id="UP001212997"/>
    </source>
</evidence>
<dbReference type="Proteomes" id="UP001212997">
    <property type="component" value="Unassembled WGS sequence"/>
</dbReference>
<evidence type="ECO:0000256" key="3">
    <source>
        <dbReference type="ARBA" id="ARBA00008061"/>
    </source>
</evidence>
<dbReference type="EMBL" id="JANAWD010000688">
    <property type="protein sequence ID" value="KAJ3476608.1"/>
    <property type="molecule type" value="Genomic_DNA"/>
</dbReference>
<dbReference type="InterPro" id="IPR006047">
    <property type="entry name" value="GH13_cat_dom"/>
</dbReference>
<feature type="disulfide bond" evidence="16">
    <location>
        <begin position="163"/>
        <end position="180"/>
    </location>
</feature>
<dbReference type="SMART" id="SM00642">
    <property type="entry name" value="Aamy"/>
    <property type="match status" value="1"/>
</dbReference>
<keyword evidence="6 18" id="KW-0732">Signal</keyword>
<dbReference type="Gene3D" id="3.20.20.80">
    <property type="entry name" value="Glycosidases"/>
    <property type="match status" value="1"/>
</dbReference>
<name>A0AAD5USH7_9APHY</name>
<feature type="binding site" evidence="17">
    <location>
        <position position="361"/>
    </location>
    <ligand>
        <name>substrate</name>
    </ligand>
</feature>
<dbReference type="InterPro" id="IPR017853">
    <property type="entry name" value="GH"/>
</dbReference>
<accession>A0AAD5USH7</accession>
<evidence type="ECO:0000256" key="7">
    <source>
        <dbReference type="ARBA" id="ARBA00022801"/>
    </source>
</evidence>
<evidence type="ECO:0000256" key="11">
    <source>
        <dbReference type="ARBA" id="ARBA00023277"/>
    </source>
</evidence>
<evidence type="ECO:0000256" key="5">
    <source>
        <dbReference type="ARBA" id="ARBA00022723"/>
    </source>
</evidence>
<evidence type="ECO:0000259" key="19">
    <source>
        <dbReference type="SMART" id="SM00642"/>
    </source>
</evidence>
<evidence type="ECO:0000256" key="4">
    <source>
        <dbReference type="ARBA" id="ARBA00012595"/>
    </source>
</evidence>
<evidence type="ECO:0000256" key="16">
    <source>
        <dbReference type="PIRSR" id="PIRSR001024-4"/>
    </source>
</evidence>
<feature type="signal peptide" evidence="18">
    <location>
        <begin position="1"/>
        <end position="17"/>
    </location>
</feature>
<dbReference type="PANTHER" id="PTHR10357">
    <property type="entry name" value="ALPHA-AMYLASE FAMILY MEMBER"/>
    <property type="match status" value="1"/>
</dbReference>
<sequence length="524" mass="56851">MLLNVFLSSLFVLPALAASADDWRSRSIYQLLTDRFATSDGSSPTCNTGDRKYCGGTWKGIVKKLDYIQNMGFDAVWISPIVANVGNTTYGEAFHGYWTLDINSLNSHFGTEDDLKSLASELHKRNMYLMVDIVVNHMAATSNPPNFSGFTPFNTQNDFHTECFIQASDYDNNQTAVEQCWLGDANLPLADVNTEDDNVVNTWNTWVTNIIKTYSIDGLRIDTVKHVRKDFWPAFAKAAGVYTVGEVLHNETSYVAPYTEVIDAALDYPTWFQLTPAFASTHGNLSALAAAVQSAQSSYKGGEFFAGSFLENHDQPRFQSLTKDLGLVKNAMAWPFIQDGIPILYYGQEQGYTGGNDPDNREALWLSGYEEDKPLVTHVKTLNAARKAAAAANKDFYTSGLKFLSSTPSNLVVSKPPMLALLSNGGSSTSPQWSVPNAGYSANEDLVDVLTCIKITADSNGGVTAKSTQGMPQVLLPASALSKQGNVCPSVATGNQASGAEKKWAVQVFGTVAAAIVTCLVAFS</sequence>
<feature type="binding site" evidence="15">
    <location>
        <position position="191"/>
    </location>
    <ligand>
        <name>Ca(2+)</name>
        <dbReference type="ChEBI" id="CHEBI:29108"/>
        <label>1</label>
    </ligand>
</feature>
<dbReference type="AlphaFoldDB" id="A0AAD5USH7"/>
<evidence type="ECO:0000256" key="14">
    <source>
        <dbReference type="PIRSR" id="PIRSR001024-2"/>
    </source>
</evidence>
<evidence type="ECO:0000256" key="8">
    <source>
        <dbReference type="ARBA" id="ARBA00022837"/>
    </source>
</evidence>
<evidence type="ECO:0000256" key="2">
    <source>
        <dbReference type="ARBA" id="ARBA00001913"/>
    </source>
</evidence>
<dbReference type="FunFam" id="3.20.20.80:FF:000120">
    <property type="entry name" value="Alpha-amylase A"/>
    <property type="match status" value="1"/>
</dbReference>
<feature type="binding site" evidence="17">
    <location>
        <position position="314"/>
    </location>
    <ligand>
        <name>substrate</name>
    </ligand>
</feature>
<evidence type="ECO:0000256" key="15">
    <source>
        <dbReference type="PIRSR" id="PIRSR001024-3"/>
    </source>
</evidence>
<feature type="binding site" evidence="17">
    <location>
        <position position="98"/>
    </location>
    <ligand>
        <name>substrate</name>
    </ligand>
</feature>
<feature type="binding site" evidence="15">
    <location>
        <position position="222"/>
    </location>
    <ligand>
        <name>Ca(2+)</name>
        <dbReference type="ChEBI" id="CHEBI:29108"/>
        <label>2</label>
    </ligand>
</feature>
<protein>
    <recommendedName>
        <fullName evidence="4">alpha-amylase</fullName>
        <ecNumber evidence="4">3.2.1.1</ecNumber>
    </recommendedName>
</protein>
<dbReference type="Pfam" id="PF00128">
    <property type="entry name" value="Alpha-amylase"/>
    <property type="match status" value="1"/>
</dbReference>
<reference evidence="20" key="1">
    <citation type="submission" date="2022-07" db="EMBL/GenBank/DDBJ databases">
        <title>Genome Sequence of Physisporinus lineatus.</title>
        <authorList>
            <person name="Buettner E."/>
        </authorList>
    </citation>
    <scope>NUCLEOTIDE SEQUENCE</scope>
    <source>
        <strain evidence="20">VT162</strain>
    </source>
</reference>
<dbReference type="InterPro" id="IPR015340">
    <property type="entry name" value="A_amylase_C_dom"/>
</dbReference>
<keyword evidence="21" id="KW-1185">Reference proteome</keyword>
<feature type="binding site" evidence="15">
    <location>
        <position position="226"/>
    </location>
    <ligand>
        <name>Ca(2+)</name>
        <dbReference type="ChEBI" id="CHEBI:29108"/>
        <label>1</label>
    </ligand>
</feature>
<dbReference type="Gene3D" id="2.60.40.1180">
    <property type="entry name" value="Golgi alpha-mannosidase II"/>
    <property type="match status" value="1"/>
</dbReference>
<evidence type="ECO:0000256" key="13">
    <source>
        <dbReference type="PIRSR" id="PIRSR001024-1"/>
    </source>
</evidence>
<dbReference type="GO" id="GO:0005509">
    <property type="term" value="F:calcium ion binding"/>
    <property type="evidence" value="ECO:0007669"/>
    <property type="project" value="InterPro"/>
</dbReference>
<feature type="chain" id="PRO_5041969511" description="alpha-amylase" evidence="18">
    <location>
        <begin position="18"/>
        <end position="524"/>
    </location>
</feature>